<dbReference type="EMBL" id="QTSX02002949">
    <property type="protein sequence ID" value="KAJ9072929.1"/>
    <property type="molecule type" value="Genomic_DNA"/>
</dbReference>
<protein>
    <submittedName>
        <fullName evidence="1">Uncharacterized protein</fullName>
    </submittedName>
</protein>
<evidence type="ECO:0000313" key="1">
    <source>
        <dbReference type="EMBL" id="KAJ9072929.1"/>
    </source>
</evidence>
<dbReference type="Proteomes" id="UP001165960">
    <property type="component" value="Unassembled WGS sequence"/>
</dbReference>
<organism evidence="1 2">
    <name type="scientific">Entomophthora muscae</name>
    <dbReference type="NCBI Taxonomy" id="34485"/>
    <lineage>
        <taxon>Eukaryota</taxon>
        <taxon>Fungi</taxon>
        <taxon>Fungi incertae sedis</taxon>
        <taxon>Zoopagomycota</taxon>
        <taxon>Entomophthoromycotina</taxon>
        <taxon>Entomophthoromycetes</taxon>
        <taxon>Entomophthorales</taxon>
        <taxon>Entomophthoraceae</taxon>
        <taxon>Entomophthora</taxon>
    </lineage>
</organism>
<comment type="caution">
    <text evidence="1">The sequence shown here is derived from an EMBL/GenBank/DDBJ whole genome shotgun (WGS) entry which is preliminary data.</text>
</comment>
<gene>
    <name evidence="1" type="ORF">DSO57_1022021</name>
</gene>
<reference evidence="1" key="1">
    <citation type="submission" date="2022-04" db="EMBL/GenBank/DDBJ databases">
        <title>Genome of the entomopathogenic fungus Entomophthora muscae.</title>
        <authorList>
            <person name="Elya C."/>
            <person name="Lovett B.R."/>
            <person name="Lee E."/>
            <person name="Macias A.M."/>
            <person name="Hajek A.E."/>
            <person name="De Bivort B.L."/>
            <person name="Kasson M.T."/>
            <person name="De Fine Licht H.H."/>
            <person name="Stajich J.E."/>
        </authorList>
    </citation>
    <scope>NUCLEOTIDE SEQUENCE</scope>
    <source>
        <strain evidence="1">Berkeley</strain>
    </source>
</reference>
<proteinExistence type="predicted"/>
<name>A0ACC2TEB2_9FUNG</name>
<evidence type="ECO:0000313" key="2">
    <source>
        <dbReference type="Proteomes" id="UP001165960"/>
    </source>
</evidence>
<sequence>MNGQQLIEPQPGKATQVQSKVSGSPTQRFTLALSHLKAKSPTQYQRWTGVRIDNSSSLETRALEQESNPNPGFPWASGPVDCRTAHPRCSGIEPSYTDIKNIDSCSKKSQTKEIIAPNGRLITVPNGVYTSNQSRANPRKRYRSRPSPMTTTLKQDNQVAKSKFFTNERTPGPSAILLPLDPSTQFPRPYPSQCPDEPPWKMLSLEVSSRSPGLPAPLLAVFHPPGVPFGPVHFTNYPLKPEYKEYTPEKILKFDPLARIQSAIRYNRQGLWIFPTPKLFRGKFNYLPAYNLSIEPPVTPKPMPASLPNLPTDHSGKLFGIVYITLAGVIDTITLAAGLWSWVGKSASYLLKLAPLLWWALPAKNWPKLPLKIMGRPLKTGSLTTGLSSLLFLQHALGSGAISNPFPSLGPCPTAYNLRSHHS</sequence>
<keyword evidence="2" id="KW-1185">Reference proteome</keyword>
<accession>A0ACC2TEB2</accession>